<dbReference type="EMBL" id="AP021879">
    <property type="protein sequence ID" value="BBO87586.1"/>
    <property type="molecule type" value="Genomic_DNA"/>
</dbReference>
<dbReference type="NCBIfam" id="NF047593">
    <property type="entry name" value="IS66_ISAeme5_TnpA"/>
    <property type="match status" value="1"/>
</dbReference>
<evidence type="ECO:0000313" key="1">
    <source>
        <dbReference type="EMBL" id="BBO87586.1"/>
    </source>
</evidence>
<evidence type="ECO:0008006" key="3">
    <source>
        <dbReference type="Google" id="ProtNLM"/>
    </source>
</evidence>
<name>A0A5K8A569_9BACT</name>
<dbReference type="Proteomes" id="UP000422108">
    <property type="component" value="Chromosome"/>
</dbReference>
<sequence>MPEEIDQINTHRKRSFWEHHLGRWQQSGLSQRAYCRQNDLKPHQFYYWRRRILKPRPDVSFLPVTLPADSVRQRHGVRILMANGCAIELEGWDQHAELRQLVAMVAAL</sequence>
<dbReference type="AlphaFoldDB" id="A0A5K8A569"/>
<dbReference type="RefSeq" id="WP_155309026.1">
    <property type="nucleotide sequence ID" value="NZ_AP021879.1"/>
</dbReference>
<accession>A0A5K8A569</accession>
<gene>
    <name evidence="1" type="ORF">DSCOOX_07660</name>
</gene>
<organism evidence="1 2">
    <name type="scientific">Desulfosarcina ovata subsp. ovata</name>
    <dbReference type="NCBI Taxonomy" id="2752305"/>
    <lineage>
        <taxon>Bacteria</taxon>
        <taxon>Pseudomonadati</taxon>
        <taxon>Thermodesulfobacteriota</taxon>
        <taxon>Desulfobacteria</taxon>
        <taxon>Desulfobacterales</taxon>
        <taxon>Desulfosarcinaceae</taxon>
        <taxon>Desulfosarcina</taxon>
    </lineage>
</organism>
<proteinExistence type="predicted"/>
<evidence type="ECO:0000313" key="2">
    <source>
        <dbReference type="Proteomes" id="UP000422108"/>
    </source>
</evidence>
<reference evidence="1 2" key="1">
    <citation type="submission" date="2019-11" db="EMBL/GenBank/DDBJ databases">
        <title>Comparative genomics of hydrocarbon-degrading Desulfosarcina strains.</title>
        <authorList>
            <person name="Watanabe M."/>
            <person name="Kojima H."/>
            <person name="Fukui M."/>
        </authorList>
    </citation>
    <scope>NUCLEOTIDE SEQUENCE [LARGE SCALE GENOMIC DNA]</scope>
    <source>
        <strain evidence="2">oXyS1</strain>
    </source>
</reference>
<protein>
    <recommendedName>
        <fullName evidence="3">Transposase</fullName>
    </recommendedName>
</protein>
<keyword evidence="2" id="KW-1185">Reference proteome</keyword>